<evidence type="ECO:0000259" key="1">
    <source>
        <dbReference type="Pfam" id="PF22481"/>
    </source>
</evidence>
<protein>
    <recommendedName>
        <fullName evidence="1">DUF6985 domain-containing protein</fullName>
    </recommendedName>
</protein>
<organism evidence="2 3">
    <name type="scientific">Fusicatenibacter saccharivorans</name>
    <dbReference type="NCBI Taxonomy" id="1150298"/>
    <lineage>
        <taxon>Bacteria</taxon>
        <taxon>Bacillati</taxon>
        <taxon>Bacillota</taxon>
        <taxon>Clostridia</taxon>
        <taxon>Lachnospirales</taxon>
        <taxon>Lachnospiraceae</taxon>
        <taxon>Fusicatenibacter</taxon>
    </lineage>
</organism>
<dbReference type="Proteomes" id="UP000095709">
    <property type="component" value="Unassembled WGS sequence"/>
</dbReference>
<accession>A0A174GM63</accession>
<evidence type="ECO:0000313" key="2">
    <source>
        <dbReference type="EMBL" id="CUO61990.1"/>
    </source>
</evidence>
<dbReference type="AlphaFoldDB" id="A0A174GM63"/>
<dbReference type="InterPro" id="IPR054254">
    <property type="entry name" value="DUF6985"/>
</dbReference>
<reference evidence="2 3" key="1">
    <citation type="submission" date="2015-09" db="EMBL/GenBank/DDBJ databases">
        <authorList>
            <consortium name="Pathogen Informatics"/>
        </authorList>
    </citation>
    <scope>NUCLEOTIDE SEQUENCE [LARGE SCALE GENOMIC DNA]</scope>
    <source>
        <strain evidence="2 3">2789STDY5834885</strain>
    </source>
</reference>
<dbReference type="RefSeq" id="WP_055264792.1">
    <property type="nucleotide sequence ID" value="NZ_CZAL01000001.1"/>
</dbReference>
<evidence type="ECO:0000313" key="3">
    <source>
        <dbReference type="Proteomes" id="UP000095709"/>
    </source>
</evidence>
<feature type="domain" description="DUF6985" evidence="1">
    <location>
        <begin position="3"/>
        <end position="123"/>
    </location>
</feature>
<name>A0A174GM63_9FIRM</name>
<sequence>MNKIKMNIWGRDFDLPVMIKQFKGKEITDIQKDAVEKFTSCEKVVNEAKNDVEKYVIKNGLKDMGMDSVDNIFKYVIPKTISVPKAKKRVVAIMCNFKFDMEHGMAIVFEDEKIKKIGPQDIVL</sequence>
<proteinExistence type="predicted"/>
<dbReference type="Pfam" id="PF22481">
    <property type="entry name" value="DUF6985"/>
    <property type="match status" value="1"/>
</dbReference>
<gene>
    <name evidence="2" type="ORF">ERS852498_00055</name>
</gene>
<dbReference type="EMBL" id="CZAL01000001">
    <property type="protein sequence ID" value="CUO61990.1"/>
    <property type="molecule type" value="Genomic_DNA"/>
</dbReference>